<accession>A0A6N1NFS6</accession>
<dbReference type="KEGG" id="vg:80517484"/>
<organism evidence="1">
    <name type="scientific">Tupanvirus deep ocean</name>
    <dbReference type="NCBI Taxonomy" id="2126984"/>
    <lineage>
        <taxon>Viruses</taxon>
        <taxon>Varidnaviria</taxon>
        <taxon>Bamfordvirae</taxon>
        <taxon>Nucleocytoviricota</taxon>
        <taxon>Megaviricetes</taxon>
        <taxon>Imitervirales</taxon>
        <taxon>Mimiviridae</taxon>
        <taxon>Megamimivirinae</taxon>
        <taxon>Tupanvirus</taxon>
        <taxon>Tupanvirus altamarinense</taxon>
    </lineage>
</organism>
<protein>
    <submittedName>
        <fullName evidence="1">Uncharacterized protein</fullName>
    </submittedName>
</protein>
<dbReference type="GeneID" id="80517484"/>
<proteinExistence type="predicted"/>
<reference evidence="1" key="2">
    <citation type="journal article" date="2018" name="Nat. Commun.">
        <title>Tailed giant Tupanvirus possesses the most complete translational apparatus of the known virosphere.</title>
        <authorList>
            <person name="Abrahao J."/>
            <person name="Silva L."/>
            <person name="Silva L.S."/>
            <person name="Khalil J.Y.B."/>
            <person name="Rodrigues R."/>
            <person name="Arantes T."/>
            <person name="Assis F."/>
            <person name="Boratto P."/>
            <person name="Andrade M."/>
            <person name="Kroon E.G."/>
            <person name="Ribeiro B."/>
            <person name="Bergier I."/>
            <person name="Seligmann H."/>
            <person name="Ghigo E."/>
            <person name="Colson P."/>
            <person name="Levasseur A."/>
            <person name="Kroemer G."/>
            <person name="Raoult D."/>
            <person name="La Scola B."/>
        </authorList>
    </citation>
    <scope>NUCLEOTIDE SEQUENCE [LARGE SCALE GENOMIC DNA]</scope>
    <source>
        <strain evidence="1">Deep ocean</strain>
    </source>
</reference>
<dbReference type="RefSeq" id="YP_010780793.1">
    <property type="nucleotide sequence ID" value="NC_075038.1"/>
</dbReference>
<name>A0A6N1NFS6_9VIRU</name>
<reference evidence="1" key="1">
    <citation type="submission" date="2017-06" db="EMBL/GenBank/DDBJ databases">
        <authorList>
            <person name="Assis F.L."/>
            <person name="Abrahao J.S."/>
            <person name="Silva L."/>
            <person name="Khalil J.B."/>
            <person name="Rodrigues R."/>
            <person name="Silva L.S."/>
            <person name="Boratto P."/>
            <person name="Andrade M."/>
            <person name="Kroon E.G."/>
            <person name="Ribeiro B."/>
            <person name="Bergier I."/>
            <person name="Seligmann H."/>
            <person name="Ghigo E."/>
            <person name="Colson P."/>
            <person name="Levasseur A."/>
            <person name="Raoult D."/>
            <person name="Scola B.L."/>
        </authorList>
    </citation>
    <scope>NUCLEOTIDE SEQUENCE</scope>
    <source>
        <strain evidence="1">Deep ocean</strain>
    </source>
</reference>
<dbReference type="EMBL" id="MF405918">
    <property type="protein sequence ID" value="QKU34174.1"/>
    <property type="molecule type" value="Genomic_DNA"/>
</dbReference>
<evidence type="ECO:0000313" key="1">
    <source>
        <dbReference type="EMBL" id="QKU34174.1"/>
    </source>
</evidence>
<sequence length="439" mass="52173">MIQFIYDPAIINSFISTAYCATGDLVQDENSIIQKLLDIVYFPYPLNSRTSFVHGNDKNYLFYLVFDTKQNKWLFYHRNYLLQIELTTGTSSNTHDLYKYIESLIRCRVVTKTKKYMGVIKNNNTINIINVLDESGKSIIDNDLYSIGPGCVDFKNKFYYSLGSNINFENYRNIIIPTRTGLVHINPQSDVEMIFSVMRIGKNKPQITDLVNVLVSNEYADNTQIVFDKLKLRFKMIQSMKPKTEYSKIYQLYDQHDKEYYNMKMQIFQKNVIDIFTKAINHDENNIGNFVSDFINSFKFDLAFELSIVYHRLRHFPQERVKLFRTYPNHPYVKLLKMIQDDYIKNHKRLRNFINADIISKMFEVNNMIIHDEFYETIIQAVTRRSELFVFMYELYLESVANNVRPKYKTKYNYFPFKIFSPTLFAMDHMLNIPDVCLI</sequence>